<feature type="region of interest" description="Disordered" evidence="1">
    <location>
        <begin position="70"/>
        <end position="92"/>
    </location>
</feature>
<sequence>MSSIVRTDDVLGGEPRIEGSRVGVIDVYELVVEGGYSPADVADQLDRSLGDIYTALAYYYEHVEEMRTLRQERSETESTLATDALQPPELVQ</sequence>
<dbReference type="InterPro" id="IPR036388">
    <property type="entry name" value="WH-like_DNA-bd_sf"/>
</dbReference>
<gene>
    <name evidence="2" type="ORF">HSR121_0738</name>
</gene>
<dbReference type="RefSeq" id="WP_229114747.1">
    <property type="nucleotide sequence ID" value="NZ_CP064787.1"/>
</dbReference>
<dbReference type="InterPro" id="IPR007367">
    <property type="entry name" value="DUF433"/>
</dbReference>
<dbReference type="Gene3D" id="1.10.10.10">
    <property type="entry name" value="Winged helix-like DNA-binding domain superfamily/Winged helix DNA-binding domain"/>
    <property type="match status" value="1"/>
</dbReference>
<dbReference type="AlphaFoldDB" id="A0A897MWY1"/>
<dbReference type="GeneID" id="68854378"/>
<name>A0A897MWY1_9EURY</name>
<dbReference type="Pfam" id="PF04255">
    <property type="entry name" value="DUF433"/>
    <property type="match status" value="1"/>
</dbReference>
<evidence type="ECO:0000313" key="2">
    <source>
        <dbReference type="EMBL" id="QSG05092.1"/>
    </source>
</evidence>
<dbReference type="EMBL" id="CP064787">
    <property type="protein sequence ID" value="QSG05092.1"/>
    <property type="molecule type" value="Genomic_DNA"/>
</dbReference>
<accession>A0A897MWY1</accession>
<evidence type="ECO:0000256" key="1">
    <source>
        <dbReference type="SAM" id="MobiDB-lite"/>
    </source>
</evidence>
<dbReference type="Proteomes" id="UP000663525">
    <property type="component" value="Chromosome"/>
</dbReference>
<reference evidence="2" key="1">
    <citation type="submission" date="2020-11" db="EMBL/GenBank/DDBJ databases">
        <title>Carbohydrate-dependent, anaerobic sulfur respiration: A novel catabolism in halophilic archaea.</title>
        <authorList>
            <person name="Sorokin D.Y."/>
            <person name="Messina E."/>
            <person name="Smedile F."/>
            <person name="La Cono V."/>
            <person name="Hallsworth J.E."/>
            <person name="Yakimov M.M."/>
        </authorList>
    </citation>
    <scope>NUCLEOTIDE SEQUENCE</scope>
    <source>
        <strain evidence="2">HSR12-1</strain>
    </source>
</reference>
<dbReference type="SUPFAM" id="SSF46689">
    <property type="entry name" value="Homeodomain-like"/>
    <property type="match status" value="1"/>
</dbReference>
<protein>
    <submittedName>
        <fullName evidence="2">Putative antitoxin of wHTH fold</fullName>
    </submittedName>
</protein>
<dbReference type="InterPro" id="IPR009057">
    <property type="entry name" value="Homeodomain-like_sf"/>
</dbReference>
<organism evidence="2 3">
    <name type="scientific">Halapricum desulfuricans</name>
    <dbReference type="NCBI Taxonomy" id="2841257"/>
    <lineage>
        <taxon>Archaea</taxon>
        <taxon>Methanobacteriati</taxon>
        <taxon>Methanobacteriota</taxon>
        <taxon>Stenosarchaea group</taxon>
        <taxon>Halobacteria</taxon>
        <taxon>Halobacteriales</taxon>
        <taxon>Haloarculaceae</taxon>
        <taxon>Halapricum</taxon>
    </lineage>
</organism>
<evidence type="ECO:0000313" key="3">
    <source>
        <dbReference type="Proteomes" id="UP000663525"/>
    </source>
</evidence>
<proteinExistence type="predicted"/>